<organism evidence="1 2">
    <name type="scientific">Flintibacter faecis</name>
    <dbReference type="NCBI Taxonomy" id="2763047"/>
    <lineage>
        <taxon>Bacteria</taxon>
        <taxon>Bacillati</taxon>
        <taxon>Bacillota</taxon>
        <taxon>Clostridia</taxon>
        <taxon>Eubacteriales</taxon>
        <taxon>Flintibacter</taxon>
    </lineage>
</organism>
<dbReference type="EMBL" id="JACOPN010000008">
    <property type="protein sequence ID" value="MBC5717920.1"/>
    <property type="molecule type" value="Genomic_DNA"/>
</dbReference>
<accession>A0A8J6J572</accession>
<protein>
    <submittedName>
        <fullName evidence="1">Uncharacterized protein</fullName>
    </submittedName>
</protein>
<comment type="caution">
    <text evidence="1">The sequence shown here is derived from an EMBL/GenBank/DDBJ whole genome shotgun (WGS) entry which is preliminary data.</text>
</comment>
<keyword evidence="2" id="KW-1185">Reference proteome</keyword>
<evidence type="ECO:0000313" key="2">
    <source>
        <dbReference type="Proteomes" id="UP000602260"/>
    </source>
</evidence>
<gene>
    <name evidence="1" type="ORF">H8S55_11445</name>
</gene>
<sequence>MEYQYYLKQIYRKDGSVWIDILEAAQAEKLGYRDGDKYTQNDGVVYINGFDSPSALNTFIEDLHGCVNRSEAMAAHQREER</sequence>
<reference evidence="1" key="1">
    <citation type="submission" date="2020-08" db="EMBL/GenBank/DDBJ databases">
        <title>Genome public.</title>
        <authorList>
            <person name="Liu C."/>
            <person name="Sun Q."/>
        </authorList>
    </citation>
    <scope>NUCLEOTIDE SEQUENCE</scope>
    <source>
        <strain evidence="1">BX5</strain>
    </source>
</reference>
<dbReference type="Proteomes" id="UP000602260">
    <property type="component" value="Unassembled WGS sequence"/>
</dbReference>
<dbReference type="RefSeq" id="WP_147562464.1">
    <property type="nucleotide sequence ID" value="NZ_JACOPN010000008.1"/>
</dbReference>
<evidence type="ECO:0000313" key="1">
    <source>
        <dbReference type="EMBL" id="MBC5717920.1"/>
    </source>
</evidence>
<dbReference type="AlphaFoldDB" id="A0A8J6J572"/>
<proteinExistence type="predicted"/>
<name>A0A8J6J572_9FIRM</name>